<dbReference type="SUPFAM" id="SSF55874">
    <property type="entry name" value="ATPase domain of HSP90 chaperone/DNA topoisomerase II/histidine kinase"/>
    <property type="match status" value="1"/>
</dbReference>
<dbReference type="PROSITE" id="PS50109">
    <property type="entry name" value="HIS_KIN"/>
    <property type="match status" value="1"/>
</dbReference>
<evidence type="ECO:0000313" key="13">
    <source>
        <dbReference type="EMBL" id="AKF05327.1"/>
    </source>
</evidence>
<dbReference type="SMART" id="SM00388">
    <property type="entry name" value="HisKA"/>
    <property type="match status" value="1"/>
</dbReference>
<evidence type="ECO:0000256" key="9">
    <source>
        <dbReference type="ARBA" id="ARBA00023012"/>
    </source>
</evidence>
<dbReference type="RefSeq" id="WP_053232579.1">
    <property type="nucleotide sequence ID" value="NZ_CP011125.1"/>
</dbReference>
<evidence type="ECO:0000256" key="1">
    <source>
        <dbReference type="ARBA" id="ARBA00000085"/>
    </source>
</evidence>
<dbReference type="GO" id="GO:0000155">
    <property type="term" value="F:phosphorelay sensor kinase activity"/>
    <property type="evidence" value="ECO:0007669"/>
    <property type="project" value="InterPro"/>
</dbReference>
<evidence type="ECO:0000256" key="2">
    <source>
        <dbReference type="ARBA" id="ARBA00004370"/>
    </source>
</evidence>
<dbReference type="KEGG" id="samy:DB32_002476"/>
<dbReference type="Pfam" id="PF00512">
    <property type="entry name" value="HisKA"/>
    <property type="match status" value="1"/>
</dbReference>
<dbReference type="PANTHER" id="PTHR43065">
    <property type="entry name" value="SENSOR HISTIDINE KINASE"/>
    <property type="match status" value="1"/>
</dbReference>
<dbReference type="CDD" id="cd00075">
    <property type="entry name" value="HATPase"/>
    <property type="match status" value="1"/>
</dbReference>
<feature type="transmembrane region" description="Helical" evidence="10">
    <location>
        <begin position="226"/>
        <end position="245"/>
    </location>
</feature>
<evidence type="ECO:0000256" key="3">
    <source>
        <dbReference type="ARBA" id="ARBA00012438"/>
    </source>
</evidence>
<comment type="subcellular location">
    <subcellularLocation>
        <location evidence="2">Membrane</location>
    </subcellularLocation>
</comment>
<evidence type="ECO:0000256" key="7">
    <source>
        <dbReference type="ARBA" id="ARBA00022777"/>
    </source>
</evidence>
<dbReference type="InterPro" id="IPR003594">
    <property type="entry name" value="HATPase_dom"/>
</dbReference>
<dbReference type="Pfam" id="PF00672">
    <property type="entry name" value="HAMP"/>
    <property type="match status" value="1"/>
</dbReference>
<evidence type="ECO:0000256" key="10">
    <source>
        <dbReference type="SAM" id="Phobius"/>
    </source>
</evidence>
<dbReference type="InterPro" id="IPR003661">
    <property type="entry name" value="HisK_dim/P_dom"/>
</dbReference>
<keyword evidence="10" id="KW-0812">Transmembrane</keyword>
<dbReference type="PRINTS" id="PR00344">
    <property type="entry name" value="BCTRLSENSOR"/>
</dbReference>
<keyword evidence="10" id="KW-1133">Transmembrane helix</keyword>
<dbReference type="CDD" id="cd06225">
    <property type="entry name" value="HAMP"/>
    <property type="match status" value="1"/>
</dbReference>
<proteinExistence type="predicted"/>
<keyword evidence="9" id="KW-0902">Two-component regulatory system</keyword>
<evidence type="ECO:0000259" key="12">
    <source>
        <dbReference type="PROSITE" id="PS50885"/>
    </source>
</evidence>
<keyword evidence="6" id="KW-0547">Nucleotide-binding</keyword>
<keyword evidence="5" id="KW-0808">Transferase</keyword>
<keyword evidence="14" id="KW-1185">Reference proteome</keyword>
<dbReference type="PANTHER" id="PTHR43065:SF10">
    <property type="entry name" value="PEROXIDE STRESS-ACTIVATED HISTIDINE KINASE MAK3"/>
    <property type="match status" value="1"/>
</dbReference>
<dbReference type="InterPro" id="IPR036097">
    <property type="entry name" value="HisK_dim/P_sf"/>
</dbReference>
<dbReference type="Gene3D" id="3.30.565.10">
    <property type="entry name" value="Histidine kinase-like ATPase, C-terminal domain"/>
    <property type="match status" value="1"/>
</dbReference>
<dbReference type="EC" id="2.7.13.3" evidence="3"/>
<keyword evidence="8" id="KW-0067">ATP-binding</keyword>
<dbReference type="InterPro" id="IPR005467">
    <property type="entry name" value="His_kinase_dom"/>
</dbReference>
<reference evidence="13 14" key="1">
    <citation type="submission" date="2015-03" db="EMBL/GenBank/DDBJ databases">
        <title>Genome assembly of Sandaracinus amylolyticus DSM 53668.</title>
        <authorList>
            <person name="Sharma G."/>
            <person name="Subramanian S."/>
        </authorList>
    </citation>
    <scope>NUCLEOTIDE SEQUENCE [LARGE SCALE GENOMIC DNA]</scope>
    <source>
        <strain evidence="13 14">DSM 53668</strain>
    </source>
</reference>
<dbReference type="Gene3D" id="1.10.287.130">
    <property type="match status" value="1"/>
</dbReference>
<dbReference type="SMART" id="SM00387">
    <property type="entry name" value="HATPase_c"/>
    <property type="match status" value="1"/>
</dbReference>
<gene>
    <name evidence="13" type="ORF">DB32_002476</name>
</gene>
<evidence type="ECO:0000256" key="4">
    <source>
        <dbReference type="ARBA" id="ARBA00022553"/>
    </source>
</evidence>
<dbReference type="STRING" id="927083.DB32_002476"/>
<evidence type="ECO:0000313" key="14">
    <source>
        <dbReference type="Proteomes" id="UP000034883"/>
    </source>
</evidence>
<dbReference type="InterPro" id="IPR004358">
    <property type="entry name" value="Sig_transdc_His_kin-like_C"/>
</dbReference>
<keyword evidence="7" id="KW-0418">Kinase</keyword>
<feature type="domain" description="Histidine kinase" evidence="11">
    <location>
        <begin position="314"/>
        <end position="537"/>
    </location>
</feature>
<evidence type="ECO:0000256" key="5">
    <source>
        <dbReference type="ARBA" id="ARBA00022679"/>
    </source>
</evidence>
<dbReference type="OrthoDB" id="9781147at2"/>
<dbReference type="EMBL" id="CP011125">
    <property type="protein sequence ID" value="AKF05327.1"/>
    <property type="molecule type" value="Genomic_DNA"/>
</dbReference>
<sequence>MRLRLGLALLLAVVAFVPFALVVDWTREANEAIAREAREERADAIANEARAYVDDELGELAHALEIACRDQAAAAEGLLRAARVDAPTGAPSLQVAFVLDSPAWAGAGARPLLALSDAARTAMRADWTRIELPGARGREYLGRAWRCGDHDVLGAFHASAFLLRASTRDAAEISLLAPDAPPPEGADRRIVRTFRDASGRDALVVAVTIPPATVGHREQASLELNVQVLALATVVLALLLGLLIGGRLTRPLGELEKAAQRIGRGELDVKIDRASGSAGATFSAFNRMAEELRSAQSRAKRAERVAAWRDIARRIAHEIKNPLTPIRMSIETMRRTKQRQHPDFDEIFDESTRTVLEEVERLERIVTEFSRFARLPRPQPTALDVREVVAQVVQLHAPGGDATITDTSPRLPIKMTLADDAPRVRADRDQLTQVLVNLVQNALDAAQSKRGDQGHVEVEVAPTSDGGVRVTVSDDGPGIPLEERARVLEPYYTTKARGTGLGLSIVDRIVSEHGGTLEIGESRRGGAEITFTLTREGPGEDAEASATS</sequence>
<dbReference type="Pfam" id="PF02518">
    <property type="entry name" value="HATPase_c"/>
    <property type="match status" value="1"/>
</dbReference>
<evidence type="ECO:0000259" key="11">
    <source>
        <dbReference type="PROSITE" id="PS50109"/>
    </source>
</evidence>
<keyword evidence="10" id="KW-0472">Membrane</keyword>
<dbReference type="PROSITE" id="PS50885">
    <property type="entry name" value="HAMP"/>
    <property type="match status" value="1"/>
</dbReference>
<dbReference type="GO" id="GO:0005524">
    <property type="term" value="F:ATP binding"/>
    <property type="evidence" value="ECO:0007669"/>
    <property type="project" value="UniProtKB-KW"/>
</dbReference>
<dbReference type="Gene3D" id="6.10.340.10">
    <property type="match status" value="1"/>
</dbReference>
<organism evidence="13 14">
    <name type="scientific">Sandaracinus amylolyticus</name>
    <dbReference type="NCBI Taxonomy" id="927083"/>
    <lineage>
        <taxon>Bacteria</taxon>
        <taxon>Pseudomonadati</taxon>
        <taxon>Myxococcota</taxon>
        <taxon>Polyangia</taxon>
        <taxon>Polyangiales</taxon>
        <taxon>Sandaracinaceae</taxon>
        <taxon>Sandaracinus</taxon>
    </lineage>
</organism>
<dbReference type="InterPro" id="IPR003660">
    <property type="entry name" value="HAMP_dom"/>
</dbReference>
<dbReference type="AlphaFoldDB" id="A0A0F6W230"/>
<accession>A0A0F6W230</accession>
<dbReference type="CDD" id="cd00082">
    <property type="entry name" value="HisKA"/>
    <property type="match status" value="1"/>
</dbReference>
<dbReference type="InterPro" id="IPR036890">
    <property type="entry name" value="HATPase_C_sf"/>
</dbReference>
<evidence type="ECO:0000256" key="8">
    <source>
        <dbReference type="ARBA" id="ARBA00022840"/>
    </source>
</evidence>
<comment type="catalytic activity">
    <reaction evidence="1">
        <text>ATP + protein L-histidine = ADP + protein N-phospho-L-histidine.</text>
        <dbReference type="EC" id="2.7.13.3"/>
    </reaction>
</comment>
<dbReference type="SUPFAM" id="SSF47384">
    <property type="entry name" value="Homodimeric domain of signal transducing histidine kinase"/>
    <property type="match status" value="1"/>
</dbReference>
<keyword evidence="4" id="KW-0597">Phosphoprotein</keyword>
<dbReference type="Proteomes" id="UP000034883">
    <property type="component" value="Chromosome"/>
</dbReference>
<dbReference type="SMART" id="SM00304">
    <property type="entry name" value="HAMP"/>
    <property type="match status" value="1"/>
</dbReference>
<dbReference type="GO" id="GO:0016020">
    <property type="term" value="C:membrane"/>
    <property type="evidence" value="ECO:0007669"/>
    <property type="project" value="UniProtKB-SubCell"/>
</dbReference>
<protein>
    <recommendedName>
        <fullName evidence="3">histidine kinase</fullName>
        <ecNumber evidence="3">2.7.13.3</ecNumber>
    </recommendedName>
</protein>
<evidence type="ECO:0000256" key="6">
    <source>
        <dbReference type="ARBA" id="ARBA00022741"/>
    </source>
</evidence>
<feature type="domain" description="HAMP" evidence="12">
    <location>
        <begin position="246"/>
        <end position="297"/>
    </location>
</feature>
<name>A0A0F6W230_9BACT</name>